<keyword evidence="1" id="KW-0732">Signal</keyword>
<keyword evidence="2" id="KW-0449">Lipoprotein</keyword>
<dbReference type="RefSeq" id="WP_011816363.1">
    <property type="nucleotide sequence ID" value="NC_008800.1"/>
</dbReference>
<proteinExistence type="predicted"/>
<dbReference type="KEGG" id="yen:YE2123"/>
<dbReference type="EMBL" id="AM286415">
    <property type="protein sequence ID" value="CAL12193.1"/>
    <property type="molecule type" value="Genomic_DNA"/>
</dbReference>
<evidence type="ECO:0000256" key="1">
    <source>
        <dbReference type="SAM" id="SignalP"/>
    </source>
</evidence>
<protein>
    <submittedName>
        <fullName evidence="2">Lipoprotein</fullName>
    </submittedName>
</protein>
<dbReference type="PATRIC" id="fig|393305.7.peg.2286"/>
<sequence>MKLIVYGSVFILLISCNAFPVIASGDLKTQCAADNGTLLKNRLIKNYNTTIMWRPGDGSVNAININIDDQWYGTIAEDRSNGNSAKGLASFAQAAYLINLPVNACVKNKYLRGLEGVN</sequence>
<evidence type="ECO:0000313" key="2">
    <source>
        <dbReference type="EMBL" id="CAL12193.1"/>
    </source>
</evidence>
<name>A1JNK0_YERE8</name>
<dbReference type="HOGENOM" id="CLU_2072250_0_0_6"/>
<gene>
    <name evidence="2" type="primary">ytxB</name>
    <name evidence="2" type="ordered locus">YE2123</name>
</gene>
<organism evidence="2 3">
    <name type="scientific">Yersinia enterocolitica serotype O:8 / biotype 1B (strain NCTC 13174 / 8081)</name>
    <dbReference type="NCBI Taxonomy" id="393305"/>
    <lineage>
        <taxon>Bacteria</taxon>
        <taxon>Pseudomonadati</taxon>
        <taxon>Pseudomonadota</taxon>
        <taxon>Gammaproteobacteria</taxon>
        <taxon>Enterobacterales</taxon>
        <taxon>Yersiniaceae</taxon>
        <taxon>Yersinia</taxon>
    </lineage>
</organism>
<feature type="chain" id="PRO_5002635050" evidence="1">
    <location>
        <begin position="24"/>
        <end position="118"/>
    </location>
</feature>
<dbReference type="PROSITE" id="PS51257">
    <property type="entry name" value="PROKAR_LIPOPROTEIN"/>
    <property type="match status" value="1"/>
</dbReference>
<dbReference type="OrthoDB" id="6479805at2"/>
<accession>A1JNK0</accession>
<reference evidence="2 3" key="1">
    <citation type="journal article" date="2006" name="PLoS Genet.">
        <title>The complete genome sequence and comparative genome analysis of the high pathogenicity Yersinia enterocolitica strain 8081.</title>
        <authorList>
            <person name="Thomson N.R."/>
            <person name="Howard S."/>
            <person name="Wren B.W."/>
            <person name="Holden M.T.G."/>
            <person name="Crossman L."/>
            <person name="Challis G.L."/>
            <person name="Churcher C."/>
            <person name="Mungall K."/>
            <person name="Brooks K."/>
            <person name="Chillingworth T."/>
            <person name="Feltwell T."/>
            <person name="Abdellah Z."/>
            <person name="Hauser H."/>
            <person name="Jagels K."/>
            <person name="Maddison M."/>
            <person name="Moule S."/>
            <person name="Sanders M."/>
            <person name="Whitehead S."/>
            <person name="Quail M.A."/>
            <person name="Dougan G."/>
            <person name="Parkhill J."/>
            <person name="Prentice M.B."/>
        </authorList>
    </citation>
    <scope>NUCLEOTIDE SEQUENCE [LARGE SCALE GENOMIC DNA]</scope>
    <source>
        <strain evidence="3">NCTC 13174 / 8081</strain>
    </source>
</reference>
<dbReference type="AlphaFoldDB" id="A1JNK0"/>
<evidence type="ECO:0000313" key="3">
    <source>
        <dbReference type="Proteomes" id="UP000000642"/>
    </source>
</evidence>
<dbReference type="eggNOG" id="ENOG5031IHU">
    <property type="taxonomic scope" value="Bacteria"/>
</dbReference>
<dbReference type="Proteomes" id="UP000000642">
    <property type="component" value="Chromosome"/>
</dbReference>
<feature type="signal peptide" evidence="1">
    <location>
        <begin position="1"/>
        <end position="23"/>
    </location>
</feature>